<organism evidence="1 2">
    <name type="scientific">Gigaspora margarita</name>
    <dbReference type="NCBI Taxonomy" id="4874"/>
    <lineage>
        <taxon>Eukaryota</taxon>
        <taxon>Fungi</taxon>
        <taxon>Fungi incertae sedis</taxon>
        <taxon>Mucoromycota</taxon>
        <taxon>Glomeromycotina</taxon>
        <taxon>Glomeromycetes</taxon>
        <taxon>Diversisporales</taxon>
        <taxon>Gigasporaceae</taxon>
        <taxon>Gigaspora</taxon>
    </lineage>
</organism>
<sequence>QKEKFSNPICPRYTIEIEDEKHWLCCAVNETGIKEVLLKSLNEWAKKKDKKNKIQLTKKQKQDFLERYMSTYLDPNTNQKIGIITQDVERVIEGRYQRVDI</sequence>
<feature type="non-terminal residue" evidence="1">
    <location>
        <position position="1"/>
    </location>
</feature>
<protein>
    <submittedName>
        <fullName evidence="1">14753_t:CDS:1</fullName>
    </submittedName>
</protein>
<feature type="non-terminal residue" evidence="1">
    <location>
        <position position="101"/>
    </location>
</feature>
<dbReference type="Proteomes" id="UP000789901">
    <property type="component" value="Unassembled WGS sequence"/>
</dbReference>
<reference evidence="1 2" key="1">
    <citation type="submission" date="2021-06" db="EMBL/GenBank/DDBJ databases">
        <authorList>
            <person name="Kallberg Y."/>
            <person name="Tangrot J."/>
            <person name="Rosling A."/>
        </authorList>
    </citation>
    <scope>NUCLEOTIDE SEQUENCE [LARGE SCALE GENOMIC DNA]</scope>
    <source>
        <strain evidence="1 2">120-4 pot B 10/14</strain>
    </source>
</reference>
<keyword evidence="2" id="KW-1185">Reference proteome</keyword>
<comment type="caution">
    <text evidence="1">The sequence shown here is derived from an EMBL/GenBank/DDBJ whole genome shotgun (WGS) entry which is preliminary data.</text>
</comment>
<proteinExistence type="predicted"/>
<name>A0ABN7WVN3_GIGMA</name>
<evidence type="ECO:0000313" key="2">
    <source>
        <dbReference type="Proteomes" id="UP000789901"/>
    </source>
</evidence>
<accession>A0ABN7WVN3</accession>
<gene>
    <name evidence="1" type="ORF">GMARGA_LOCUS35613</name>
</gene>
<dbReference type="EMBL" id="CAJVQB010066784">
    <property type="protein sequence ID" value="CAG8841757.1"/>
    <property type="molecule type" value="Genomic_DNA"/>
</dbReference>
<evidence type="ECO:0000313" key="1">
    <source>
        <dbReference type="EMBL" id="CAG8841757.1"/>
    </source>
</evidence>